<evidence type="ECO:0000256" key="4">
    <source>
        <dbReference type="ARBA" id="ARBA00022519"/>
    </source>
</evidence>
<evidence type="ECO:0000256" key="2">
    <source>
        <dbReference type="ARBA" id="ARBA00022448"/>
    </source>
</evidence>
<dbReference type="PANTHER" id="PTHR30574:SF1">
    <property type="entry name" value="SULPHUR TRANSPORT DOMAIN-CONTAINING PROTEIN"/>
    <property type="match status" value="1"/>
</dbReference>
<keyword evidence="2" id="KW-0813">Transport</keyword>
<evidence type="ECO:0000313" key="10">
    <source>
        <dbReference type="EMBL" id="KAA0170700.1"/>
    </source>
</evidence>
<evidence type="ECO:0000256" key="6">
    <source>
        <dbReference type="ARBA" id="ARBA00022989"/>
    </source>
</evidence>
<gene>
    <name evidence="10" type="ORF">FNF28_01244</name>
</gene>
<feature type="transmembrane region" description="Helical" evidence="9">
    <location>
        <begin position="442"/>
        <end position="462"/>
    </location>
</feature>
<keyword evidence="6 9" id="KW-1133">Transmembrane helix</keyword>
<feature type="transmembrane region" description="Helical" evidence="9">
    <location>
        <begin position="483"/>
        <end position="500"/>
    </location>
</feature>
<dbReference type="PANTHER" id="PTHR30574">
    <property type="entry name" value="INNER MEMBRANE PROTEIN YEDE"/>
    <property type="match status" value="1"/>
</dbReference>
<feature type="transmembrane region" description="Helical" evidence="9">
    <location>
        <begin position="520"/>
        <end position="540"/>
    </location>
</feature>
<dbReference type="EMBL" id="VLTL01000011">
    <property type="protein sequence ID" value="KAA0170700.1"/>
    <property type="molecule type" value="Genomic_DNA"/>
</dbReference>
<evidence type="ECO:0000256" key="8">
    <source>
        <dbReference type="SAM" id="MobiDB-lite"/>
    </source>
</evidence>
<dbReference type="InterPro" id="IPR007272">
    <property type="entry name" value="Sulf_transp_TsuA/YedE"/>
</dbReference>
<feature type="compositionally biased region" description="Low complexity" evidence="8">
    <location>
        <begin position="223"/>
        <end position="272"/>
    </location>
</feature>
<evidence type="ECO:0000313" key="11">
    <source>
        <dbReference type="Proteomes" id="UP000324907"/>
    </source>
</evidence>
<accession>A0A5A8E3Q2</accession>
<dbReference type="GO" id="GO:0005886">
    <property type="term" value="C:plasma membrane"/>
    <property type="evidence" value="ECO:0007669"/>
    <property type="project" value="UniProtKB-SubCell"/>
</dbReference>
<name>A0A5A8E3Q2_CAFRO</name>
<dbReference type="InterPro" id="IPR046513">
    <property type="entry name" value="DUF6691"/>
</dbReference>
<keyword evidence="4" id="KW-0997">Cell inner membrane</keyword>
<sequence>MADCSDFQYAPERKEASRHILVQWRLKKKGASVEEQLEQARSIVERLAGAELEDWRHASHLVSKAKAKNFVFAAGTLPSASHVAACEEALAGNTKDTVGGQRLTAVGVRGSAPGSVLSSGDASCLDPMSEACRAVRVPGMRVIHDFITAEEEAALMTFADAEEGARWDRRLSRRVQHWGAEFDYATRGAGRALAPDETTAACAAAAAAGAATAAAASAPLAEPAAAGASPPSAPFAAAVPPPSAADSAAAVPARPSDAAAAPAPAQTCAAASHPTVGPLPEELRGVVGRIGAAAGAPPGSPEAPNQVTFNEYLPGQGISQHIDTRAAFGAAICSLTLGSDIVMALQARAEDVSRPQDRALLAAEQRALAPPDEERGTGDCVAASANMLLNGRITGISGIMSGVAFTNGLDTAWKTAFMAGMLTIATICGYVAPELFGVKGTFSAGVGSAALAGILVGFGTSMGSGCTSGHGLCGLPRYSNRSIIAVFTFIATGMGTASLVEAVPEINELVRMAPLKVSFLPAGLVVMSVLLAIEVVARLIKNAPKREVLSATVAHAQVADGPVKVGVEATEDAKEGAKAPADSGCGCKEGAELTTKDAERGLSRASTAEWGSTNALRRAASISNHHPEVIVNSATPVAIITAFFVGCTFAGGLLLSGMADAAKVVGFLAPGRREGWDPTLLIVLVAGVLVNGVAFPLIFRRAGPVFGQTFHLPTSKDISPPLVIGSALFGIGWGIAGLCPGPAVVVLGSGYEHAICFAVMMLSGAYVHRFSKASGILPAALH</sequence>
<protein>
    <recommendedName>
        <fullName evidence="12">Fe2OG dioxygenase domain-containing protein</fullName>
    </recommendedName>
</protein>
<comment type="subcellular location">
    <subcellularLocation>
        <location evidence="1">Cell inner membrane</location>
        <topology evidence="1">Multi-pass membrane protein</topology>
    </subcellularLocation>
</comment>
<dbReference type="Proteomes" id="UP000324907">
    <property type="component" value="Unassembled WGS sequence"/>
</dbReference>
<comment type="caution">
    <text evidence="10">The sequence shown here is derived from an EMBL/GenBank/DDBJ whole genome shotgun (WGS) entry which is preliminary data.</text>
</comment>
<evidence type="ECO:0000256" key="7">
    <source>
        <dbReference type="ARBA" id="ARBA00023136"/>
    </source>
</evidence>
<keyword evidence="7 9" id="KW-0472">Membrane</keyword>
<dbReference type="Gene3D" id="2.60.120.590">
    <property type="entry name" value="Alpha-ketoglutarate-dependent dioxygenase AlkB-like"/>
    <property type="match status" value="1"/>
</dbReference>
<evidence type="ECO:0000256" key="5">
    <source>
        <dbReference type="ARBA" id="ARBA00022692"/>
    </source>
</evidence>
<evidence type="ECO:0000256" key="1">
    <source>
        <dbReference type="ARBA" id="ARBA00004429"/>
    </source>
</evidence>
<keyword evidence="5 9" id="KW-0812">Transmembrane</keyword>
<reference evidence="10 11" key="1">
    <citation type="submission" date="2019-07" db="EMBL/GenBank/DDBJ databases">
        <title>Genomes of Cafeteria roenbergensis.</title>
        <authorList>
            <person name="Fischer M.G."/>
            <person name="Hackl T."/>
            <person name="Roman M."/>
        </authorList>
    </citation>
    <scope>NUCLEOTIDE SEQUENCE [LARGE SCALE GENOMIC DNA]</scope>
    <source>
        <strain evidence="10 11">RCC970-E3</strain>
    </source>
</reference>
<dbReference type="SUPFAM" id="SSF51197">
    <property type="entry name" value="Clavaminate synthase-like"/>
    <property type="match status" value="1"/>
</dbReference>
<dbReference type="Pfam" id="PF20398">
    <property type="entry name" value="DUF6691"/>
    <property type="match status" value="1"/>
</dbReference>
<feature type="region of interest" description="Disordered" evidence="8">
    <location>
        <begin position="223"/>
        <end position="280"/>
    </location>
</feature>
<evidence type="ECO:0008006" key="12">
    <source>
        <dbReference type="Google" id="ProtNLM"/>
    </source>
</evidence>
<keyword evidence="3" id="KW-1003">Cell membrane</keyword>
<dbReference type="InterPro" id="IPR037151">
    <property type="entry name" value="AlkB-like_sf"/>
</dbReference>
<feature type="transmembrane region" description="Helical" evidence="9">
    <location>
        <begin position="637"/>
        <end position="659"/>
    </location>
</feature>
<feature type="transmembrane region" description="Helical" evidence="9">
    <location>
        <begin position="679"/>
        <end position="699"/>
    </location>
</feature>
<dbReference type="AlphaFoldDB" id="A0A5A8E3Q2"/>
<evidence type="ECO:0000256" key="9">
    <source>
        <dbReference type="SAM" id="Phobius"/>
    </source>
</evidence>
<evidence type="ECO:0000256" key="3">
    <source>
        <dbReference type="ARBA" id="ARBA00022475"/>
    </source>
</evidence>
<proteinExistence type="predicted"/>
<organism evidence="10 11">
    <name type="scientific">Cafeteria roenbergensis</name>
    <name type="common">Marine flagellate</name>
    <dbReference type="NCBI Taxonomy" id="33653"/>
    <lineage>
        <taxon>Eukaryota</taxon>
        <taxon>Sar</taxon>
        <taxon>Stramenopiles</taxon>
        <taxon>Bigyra</taxon>
        <taxon>Opalozoa</taxon>
        <taxon>Bicosoecida</taxon>
        <taxon>Cafeteriaceae</taxon>
        <taxon>Cafeteria</taxon>
    </lineage>
</organism>
<feature type="transmembrane region" description="Helical" evidence="9">
    <location>
        <begin position="416"/>
        <end position="436"/>
    </location>
</feature>